<dbReference type="InParanoid" id="A0A804KUH8"/>
<accession>A0A804KUH8</accession>
<reference evidence="3" key="2">
    <citation type="submission" date="2021-05" db="UniProtKB">
        <authorList>
            <consortium name="EnsemblPlants"/>
        </authorList>
    </citation>
    <scope>IDENTIFICATION</scope>
    <source>
        <strain evidence="3">subsp. malaccensis</strain>
    </source>
</reference>
<reference evidence="1" key="1">
    <citation type="submission" date="2021-03" db="EMBL/GenBank/DDBJ databases">
        <authorList>
            <consortium name="Genoscope - CEA"/>
            <person name="William W."/>
        </authorList>
    </citation>
    <scope>NUCLEOTIDE SEQUENCE</scope>
    <source>
        <strain evidence="1">Doubled-haploid Pahang</strain>
    </source>
</reference>
<name>A0A804KUH8_MUSAM</name>
<dbReference type="Gramene" id="Ma10_t09810.1">
    <property type="protein sequence ID" value="Ma10_p09810.1"/>
    <property type="gene ID" value="Ma10_g09810"/>
</dbReference>
<evidence type="ECO:0000313" key="3">
    <source>
        <dbReference type="EnsemblPlants" id="Ma10_p09810.1"/>
    </source>
</evidence>
<keyword evidence="4" id="KW-1185">Reference proteome</keyword>
<evidence type="ECO:0000313" key="2">
    <source>
        <dbReference type="EMBL" id="CAG1853056.1"/>
    </source>
</evidence>
<dbReference type="Proteomes" id="UP000012960">
    <property type="component" value="Unplaced"/>
</dbReference>
<dbReference type="AlphaFoldDB" id="A0A804KUH8"/>
<organism evidence="3 4">
    <name type="scientific">Musa acuminata subsp. malaccensis</name>
    <name type="common">Wild banana</name>
    <name type="synonym">Musa malaccensis</name>
    <dbReference type="NCBI Taxonomy" id="214687"/>
    <lineage>
        <taxon>Eukaryota</taxon>
        <taxon>Viridiplantae</taxon>
        <taxon>Streptophyta</taxon>
        <taxon>Embryophyta</taxon>
        <taxon>Tracheophyta</taxon>
        <taxon>Spermatophyta</taxon>
        <taxon>Magnoliopsida</taxon>
        <taxon>Liliopsida</taxon>
        <taxon>Zingiberales</taxon>
        <taxon>Musaceae</taxon>
        <taxon>Musa</taxon>
    </lineage>
</organism>
<dbReference type="EnsemblPlants" id="Ma10_t09810.1">
    <property type="protein sequence ID" value="Ma10_p09810.1"/>
    <property type="gene ID" value="Ma10_g09810"/>
</dbReference>
<dbReference type="EMBL" id="HG996476">
    <property type="protein sequence ID" value="CAG1853053.1"/>
    <property type="molecule type" value="Genomic_DNA"/>
</dbReference>
<gene>
    <name evidence="1" type="ORF">GSMUA_312790.1</name>
    <name evidence="2" type="ORF">GSMUA_312820.1</name>
</gene>
<sequence length="49" mass="5617">MDIAYRINGTRQTLKERGIAASPLNLFFRLTNTSTPFQDIISLRMMLLS</sequence>
<dbReference type="EMBL" id="HG996476">
    <property type="protein sequence ID" value="CAG1853056.1"/>
    <property type="molecule type" value="Genomic_DNA"/>
</dbReference>
<evidence type="ECO:0000313" key="1">
    <source>
        <dbReference type="EMBL" id="CAG1853053.1"/>
    </source>
</evidence>
<protein>
    <submittedName>
        <fullName evidence="1">(wild Malaysian banana) hypothetical protein</fullName>
    </submittedName>
</protein>
<evidence type="ECO:0000313" key="4">
    <source>
        <dbReference type="Proteomes" id="UP000012960"/>
    </source>
</evidence>
<proteinExistence type="predicted"/>